<evidence type="ECO:0000256" key="5">
    <source>
        <dbReference type="SAM" id="MobiDB-lite"/>
    </source>
</evidence>
<evidence type="ECO:0000256" key="4">
    <source>
        <dbReference type="ARBA" id="ARBA00023242"/>
    </source>
</evidence>
<dbReference type="SUPFAM" id="SSF101941">
    <property type="entry name" value="NAC domain"/>
    <property type="match status" value="1"/>
</dbReference>
<dbReference type="PANTHER" id="PTHR31719:SF94">
    <property type="entry name" value="PROTEIN ATAF2"/>
    <property type="match status" value="1"/>
</dbReference>
<dbReference type="Gene3D" id="2.170.150.80">
    <property type="entry name" value="NAC domain"/>
    <property type="match status" value="1"/>
</dbReference>
<dbReference type="GO" id="GO:0003677">
    <property type="term" value="F:DNA binding"/>
    <property type="evidence" value="ECO:0007669"/>
    <property type="project" value="UniProtKB-KW"/>
</dbReference>
<dbReference type="Pfam" id="PF02365">
    <property type="entry name" value="NAM"/>
    <property type="match status" value="1"/>
</dbReference>
<evidence type="ECO:0000313" key="8">
    <source>
        <dbReference type="Proteomes" id="UP000245207"/>
    </source>
</evidence>
<feature type="region of interest" description="Disordered" evidence="5">
    <location>
        <begin position="272"/>
        <end position="320"/>
    </location>
</feature>
<dbReference type="InterPro" id="IPR003441">
    <property type="entry name" value="NAC-dom"/>
</dbReference>
<dbReference type="EMBL" id="PKPP01005062">
    <property type="protein sequence ID" value="PWA61624.1"/>
    <property type="molecule type" value="Genomic_DNA"/>
</dbReference>
<feature type="domain" description="NAC" evidence="6">
    <location>
        <begin position="40"/>
        <end position="184"/>
    </location>
</feature>
<dbReference type="InterPro" id="IPR036093">
    <property type="entry name" value="NAC_dom_sf"/>
</dbReference>
<name>A0A2U1MK73_ARTAN</name>
<keyword evidence="1" id="KW-0805">Transcription regulation</keyword>
<dbReference type="AlphaFoldDB" id="A0A2U1MK73"/>
<keyword evidence="2" id="KW-0238">DNA-binding</keyword>
<keyword evidence="4" id="KW-0539">Nucleus</keyword>
<evidence type="ECO:0000256" key="2">
    <source>
        <dbReference type="ARBA" id="ARBA00023125"/>
    </source>
</evidence>
<keyword evidence="8" id="KW-1185">Reference proteome</keyword>
<keyword evidence="3" id="KW-0804">Transcription</keyword>
<evidence type="ECO:0000256" key="1">
    <source>
        <dbReference type="ARBA" id="ARBA00023015"/>
    </source>
</evidence>
<feature type="compositionally biased region" description="Basic and acidic residues" evidence="5">
    <location>
        <begin position="296"/>
        <end position="305"/>
    </location>
</feature>
<accession>A0A2U1MK73</accession>
<sequence length="444" mass="49429">MTIHFEEEEVEYVGSNLLEAEDVESDTDPVSVLLERDDEPPIGYYPKPTDQDITRLLKMMILKLNIKHNVVYVANIYSKTPESLTRNVPPSYEDCYLFFTQRWRDLKTQKFLRIVGDNLGLWEANGSVFEIKDDSGKVIGLCSSFSFKSKKGTKRLWRMIEYSLPPTSKLQNPDDNVICKIFKVDTKGVATREHTPRTVKEPTTRTRIIAKRVVKKGFSQADKSVAAGLVLPNRLRSGMRAAITSRSEKLGNLTFVVPIRKRTPRFDVRAAARRNAEARTTAAAARREGNSAGSEGHSRFGDTRRITARQNREVTSGAKGKGVKVRAAATARTCAVESSSVVPTRVRVESSAKEEGTKIVDQAAVRTRKASMKHIRLSKTAAPRLTTDADSGEGTSMVDETRSRTYRERAAIDATGEGASRVVKDSAFRISSNVLEDLQVENID</sequence>
<evidence type="ECO:0000256" key="3">
    <source>
        <dbReference type="ARBA" id="ARBA00023163"/>
    </source>
</evidence>
<organism evidence="7 8">
    <name type="scientific">Artemisia annua</name>
    <name type="common">Sweet wormwood</name>
    <dbReference type="NCBI Taxonomy" id="35608"/>
    <lineage>
        <taxon>Eukaryota</taxon>
        <taxon>Viridiplantae</taxon>
        <taxon>Streptophyta</taxon>
        <taxon>Embryophyta</taxon>
        <taxon>Tracheophyta</taxon>
        <taxon>Spermatophyta</taxon>
        <taxon>Magnoliopsida</taxon>
        <taxon>eudicotyledons</taxon>
        <taxon>Gunneridae</taxon>
        <taxon>Pentapetalae</taxon>
        <taxon>asterids</taxon>
        <taxon>campanulids</taxon>
        <taxon>Asterales</taxon>
        <taxon>Asteraceae</taxon>
        <taxon>Asteroideae</taxon>
        <taxon>Anthemideae</taxon>
        <taxon>Artemisiinae</taxon>
        <taxon>Artemisia</taxon>
    </lineage>
</organism>
<dbReference type="PROSITE" id="PS51005">
    <property type="entry name" value="NAC"/>
    <property type="match status" value="1"/>
</dbReference>
<dbReference type="PANTHER" id="PTHR31719">
    <property type="entry name" value="NAC TRANSCRIPTION FACTOR 56"/>
    <property type="match status" value="1"/>
</dbReference>
<reference evidence="7 8" key="1">
    <citation type="journal article" date="2018" name="Mol. Plant">
        <title>The genome of Artemisia annua provides insight into the evolution of Asteraceae family and artemisinin biosynthesis.</title>
        <authorList>
            <person name="Shen Q."/>
            <person name="Zhang L."/>
            <person name="Liao Z."/>
            <person name="Wang S."/>
            <person name="Yan T."/>
            <person name="Shi P."/>
            <person name="Liu M."/>
            <person name="Fu X."/>
            <person name="Pan Q."/>
            <person name="Wang Y."/>
            <person name="Lv Z."/>
            <person name="Lu X."/>
            <person name="Zhang F."/>
            <person name="Jiang W."/>
            <person name="Ma Y."/>
            <person name="Chen M."/>
            <person name="Hao X."/>
            <person name="Li L."/>
            <person name="Tang Y."/>
            <person name="Lv G."/>
            <person name="Zhou Y."/>
            <person name="Sun X."/>
            <person name="Brodelius P.E."/>
            <person name="Rose J.K.C."/>
            <person name="Tang K."/>
        </authorList>
    </citation>
    <scope>NUCLEOTIDE SEQUENCE [LARGE SCALE GENOMIC DNA]</scope>
    <source>
        <strain evidence="8">cv. Huhao1</strain>
        <tissue evidence="7">Leaf</tissue>
    </source>
</reference>
<proteinExistence type="predicted"/>
<gene>
    <name evidence="7" type="ORF">CTI12_AA375530</name>
</gene>
<protein>
    <submittedName>
        <fullName evidence="7">NAC domain-containing protein 67</fullName>
    </submittedName>
</protein>
<evidence type="ECO:0000313" key="7">
    <source>
        <dbReference type="EMBL" id="PWA61624.1"/>
    </source>
</evidence>
<evidence type="ECO:0000259" key="6">
    <source>
        <dbReference type="PROSITE" id="PS51005"/>
    </source>
</evidence>
<dbReference type="Proteomes" id="UP000245207">
    <property type="component" value="Unassembled WGS sequence"/>
</dbReference>
<dbReference type="GO" id="GO:0006355">
    <property type="term" value="P:regulation of DNA-templated transcription"/>
    <property type="evidence" value="ECO:0007669"/>
    <property type="project" value="InterPro"/>
</dbReference>
<comment type="caution">
    <text evidence="7">The sequence shown here is derived from an EMBL/GenBank/DDBJ whole genome shotgun (WGS) entry which is preliminary data.</text>
</comment>